<feature type="domain" description="Ribonucleases P/MRP subunit Pop8-like" evidence="2">
    <location>
        <begin position="38"/>
        <end position="85"/>
    </location>
</feature>
<keyword evidence="1" id="KW-0819">tRNA processing</keyword>
<comment type="caution">
    <text evidence="3">The sequence shown here is derived from an EMBL/GenBank/DDBJ whole genome shotgun (WGS) entry which is preliminary data.</text>
</comment>
<sequence length="109" mass="11998">MSKKKTRLRNHPQKYTLLSVSLSPNHGAWNVTGQIIVEILDAALTGTYGVIGGAIPYDLILFDEESRIAIVRCKQRDEARICAATTFLTSYKGSSFQLQVVDSSPSLEP</sequence>
<dbReference type="Proteomes" id="UP001633002">
    <property type="component" value="Unassembled WGS sequence"/>
</dbReference>
<dbReference type="SUPFAM" id="SSF160350">
    <property type="entry name" value="Rnp2-like"/>
    <property type="match status" value="1"/>
</dbReference>
<keyword evidence="4" id="KW-1185">Reference proteome</keyword>
<dbReference type="GO" id="GO:1902555">
    <property type="term" value="C:endoribonuclease complex"/>
    <property type="evidence" value="ECO:0007669"/>
    <property type="project" value="UniProtKB-ARBA"/>
</dbReference>
<evidence type="ECO:0000313" key="3">
    <source>
        <dbReference type="EMBL" id="KAL3696774.1"/>
    </source>
</evidence>
<dbReference type="GO" id="GO:0008033">
    <property type="term" value="P:tRNA processing"/>
    <property type="evidence" value="ECO:0007669"/>
    <property type="project" value="UniProtKB-KW"/>
</dbReference>
<gene>
    <name evidence="3" type="ORF">R1sor_010850</name>
</gene>
<reference evidence="3 4" key="1">
    <citation type="submission" date="2024-09" db="EMBL/GenBank/DDBJ databases">
        <title>Chromosome-scale assembly of Riccia sorocarpa.</title>
        <authorList>
            <person name="Paukszto L."/>
        </authorList>
    </citation>
    <scope>NUCLEOTIDE SEQUENCE [LARGE SCALE GENOMIC DNA]</scope>
    <source>
        <strain evidence="3">LP-2024</strain>
        <tissue evidence="3">Aerial parts of the thallus</tissue>
    </source>
</reference>
<dbReference type="EMBL" id="JBJQOH010000002">
    <property type="protein sequence ID" value="KAL3696774.1"/>
    <property type="molecule type" value="Genomic_DNA"/>
</dbReference>
<evidence type="ECO:0000256" key="1">
    <source>
        <dbReference type="ARBA" id="ARBA00022694"/>
    </source>
</evidence>
<proteinExistence type="predicted"/>
<dbReference type="InterPro" id="IPR049128">
    <property type="entry name" value="Pop8-like_dom"/>
</dbReference>
<organism evidence="3 4">
    <name type="scientific">Riccia sorocarpa</name>
    <dbReference type="NCBI Taxonomy" id="122646"/>
    <lineage>
        <taxon>Eukaryota</taxon>
        <taxon>Viridiplantae</taxon>
        <taxon>Streptophyta</taxon>
        <taxon>Embryophyta</taxon>
        <taxon>Marchantiophyta</taxon>
        <taxon>Marchantiopsida</taxon>
        <taxon>Marchantiidae</taxon>
        <taxon>Marchantiales</taxon>
        <taxon>Ricciaceae</taxon>
        <taxon>Riccia</taxon>
    </lineage>
</organism>
<name>A0ABD3I133_9MARC</name>
<protein>
    <recommendedName>
        <fullName evidence="2">Ribonucleases P/MRP subunit Pop8-like domain-containing protein</fullName>
    </recommendedName>
</protein>
<accession>A0ABD3I133</accession>
<dbReference type="GO" id="GO:1990904">
    <property type="term" value="C:ribonucleoprotein complex"/>
    <property type="evidence" value="ECO:0007669"/>
    <property type="project" value="UniProtKB-ARBA"/>
</dbReference>
<evidence type="ECO:0000313" key="4">
    <source>
        <dbReference type="Proteomes" id="UP001633002"/>
    </source>
</evidence>
<dbReference type="Pfam" id="PF20976">
    <property type="entry name" value="Pop8"/>
    <property type="match status" value="1"/>
</dbReference>
<dbReference type="PANTHER" id="PTHR15441:SF1">
    <property type="entry name" value="RIBONUCLEASE P PROTEIN SUBUNIT P14"/>
    <property type="match status" value="1"/>
</dbReference>
<evidence type="ECO:0000259" key="2">
    <source>
        <dbReference type="Pfam" id="PF20976"/>
    </source>
</evidence>
<dbReference type="InterPro" id="IPR038085">
    <property type="entry name" value="Rnp2-like_sf"/>
</dbReference>
<dbReference type="PANTHER" id="PTHR15441">
    <property type="entry name" value="RIBONUCLEASE P PROTEIN SUBUNIT P14"/>
    <property type="match status" value="1"/>
</dbReference>
<dbReference type="AlphaFoldDB" id="A0ABD3I133"/>
<dbReference type="Gene3D" id="3.30.70.3250">
    <property type="entry name" value="Ribonuclease P, Pop5 subunit"/>
    <property type="match status" value="1"/>
</dbReference>